<evidence type="ECO:0000256" key="9">
    <source>
        <dbReference type="ARBA" id="ARBA00023224"/>
    </source>
</evidence>
<evidence type="ECO:0000313" key="11">
    <source>
        <dbReference type="EMBL" id="AII01091.1"/>
    </source>
</evidence>
<feature type="transmembrane region" description="Helical" evidence="10">
    <location>
        <begin position="304"/>
        <end position="324"/>
    </location>
</feature>
<dbReference type="AlphaFoldDB" id="A0A076E611"/>
<gene>
    <name evidence="11" type="primary">OR14</name>
</gene>
<keyword evidence="6 10" id="KW-1133">Transmembrane helix</keyword>
<dbReference type="PANTHER" id="PTHR21137:SF35">
    <property type="entry name" value="ODORANT RECEPTOR 19A-RELATED"/>
    <property type="match status" value="1"/>
</dbReference>
<comment type="subcellular location">
    <subcellularLocation>
        <location evidence="1 10">Cell membrane</location>
        <topology evidence="1 10">Multi-pass membrane protein</topology>
    </subcellularLocation>
</comment>
<proteinExistence type="evidence at transcript level"/>
<evidence type="ECO:0000256" key="1">
    <source>
        <dbReference type="ARBA" id="ARBA00004651"/>
    </source>
</evidence>
<protein>
    <recommendedName>
        <fullName evidence="10">Odorant receptor</fullName>
    </recommendedName>
</protein>
<evidence type="ECO:0000256" key="3">
    <source>
        <dbReference type="ARBA" id="ARBA00022606"/>
    </source>
</evidence>
<dbReference type="GO" id="GO:0005549">
    <property type="term" value="F:odorant binding"/>
    <property type="evidence" value="ECO:0007669"/>
    <property type="project" value="InterPro"/>
</dbReference>
<reference evidence="11" key="1">
    <citation type="journal article" date="2014" name="Insect Biochem. Mol. Biol.">
        <title>Antennal transcriptome analysis and comparison of olfactory genes in two sympatric defoliators, Dendrolimus houi and Dendrolimus kikuchii (Lepidoptera: Lasiocampidae).</title>
        <authorList>
            <person name="Zhang S."/>
            <person name="Zhang Z."/>
            <person name="Wang H."/>
            <person name="Kong X."/>
        </authorList>
    </citation>
    <scope>NUCLEOTIDE SEQUENCE</scope>
</reference>
<keyword evidence="7 10" id="KW-0472">Membrane</keyword>
<evidence type="ECO:0000256" key="4">
    <source>
        <dbReference type="ARBA" id="ARBA00022692"/>
    </source>
</evidence>
<dbReference type="EMBL" id="KF487693">
    <property type="protein sequence ID" value="AII01091.1"/>
    <property type="molecule type" value="mRNA"/>
</dbReference>
<keyword evidence="8 10" id="KW-0675">Receptor</keyword>
<feature type="transmembrane region" description="Helical" evidence="10">
    <location>
        <begin position="83"/>
        <end position="101"/>
    </location>
</feature>
<feature type="transmembrane region" description="Helical" evidence="10">
    <location>
        <begin position="45"/>
        <end position="63"/>
    </location>
</feature>
<organism evidence="11">
    <name type="scientific">Dendrolimus kikuchii</name>
    <dbReference type="NCBI Taxonomy" id="765133"/>
    <lineage>
        <taxon>Eukaryota</taxon>
        <taxon>Metazoa</taxon>
        <taxon>Ecdysozoa</taxon>
        <taxon>Arthropoda</taxon>
        <taxon>Hexapoda</taxon>
        <taxon>Insecta</taxon>
        <taxon>Pterygota</taxon>
        <taxon>Neoptera</taxon>
        <taxon>Endopterygota</taxon>
        <taxon>Lepidoptera</taxon>
        <taxon>Glossata</taxon>
        <taxon>Ditrysia</taxon>
        <taxon>Bombycoidea</taxon>
        <taxon>Lasiocampidae</taxon>
        <taxon>Dendrolimus</taxon>
    </lineage>
</organism>
<feature type="transmembrane region" description="Helical" evidence="10">
    <location>
        <begin position="136"/>
        <end position="154"/>
    </location>
</feature>
<accession>A0A076E611</accession>
<feature type="transmembrane region" description="Helical" evidence="10">
    <location>
        <begin position="276"/>
        <end position="297"/>
    </location>
</feature>
<evidence type="ECO:0000256" key="6">
    <source>
        <dbReference type="ARBA" id="ARBA00022989"/>
    </source>
</evidence>
<evidence type="ECO:0000256" key="5">
    <source>
        <dbReference type="ARBA" id="ARBA00022725"/>
    </source>
</evidence>
<name>A0A076E611_9NEOP</name>
<dbReference type="GO" id="GO:0005886">
    <property type="term" value="C:plasma membrane"/>
    <property type="evidence" value="ECO:0007669"/>
    <property type="project" value="UniProtKB-SubCell"/>
</dbReference>
<dbReference type="GO" id="GO:0007165">
    <property type="term" value="P:signal transduction"/>
    <property type="evidence" value="ECO:0007669"/>
    <property type="project" value="UniProtKB-KW"/>
</dbReference>
<dbReference type="InterPro" id="IPR004117">
    <property type="entry name" value="7tm6_olfct_rcpt"/>
</dbReference>
<evidence type="ECO:0000256" key="8">
    <source>
        <dbReference type="ARBA" id="ARBA00023170"/>
    </source>
</evidence>
<comment type="caution">
    <text evidence="10">Lacks conserved residue(s) required for the propagation of feature annotation.</text>
</comment>
<evidence type="ECO:0000256" key="2">
    <source>
        <dbReference type="ARBA" id="ARBA00022475"/>
    </source>
</evidence>
<sequence length="417" mass="48840">MEKIKPYERTDTTHLFDQLNIVLYLTGYTNFWVQKVNLPKKFTKIYDYMNMVLHVLCIAFSIIEFGSLFTQNELTTKQQADRNVIAISNPIMHVYSIKYFLKRKETRQMFYYIAVLLKEVHNDLDVERSMIRKLKAYLIAYAGSSFVALTLYGVYSTVKYITEGAPFITVITMWPEIHDRSTLAEMARIVFYLFWWISFYRDSAFYLLILSMLIGLGHQYMNLQSYFYSLQRIFDDNKMSQKEKEDKYVESFIYGIKLHTSTIWCTNQCQLICSEIYASQVLLLTIILINFLPALVNSREDMELACAHFPSFIFTLVIMGYVMWNAGDITVEAAKLPDAMYSSGWENCYDQSAVRIRKLIVVAMTQAQQPIVLTAFGVVELSYETYLAVKILHHVILPFIRDYVLRKRIDNVSLSRY</sequence>
<dbReference type="Pfam" id="PF02949">
    <property type="entry name" value="7tm_6"/>
    <property type="match status" value="1"/>
</dbReference>
<dbReference type="GO" id="GO:0004984">
    <property type="term" value="F:olfactory receptor activity"/>
    <property type="evidence" value="ECO:0007669"/>
    <property type="project" value="InterPro"/>
</dbReference>
<dbReference type="PANTHER" id="PTHR21137">
    <property type="entry name" value="ODORANT RECEPTOR"/>
    <property type="match status" value="1"/>
</dbReference>
<keyword evidence="2" id="KW-1003">Cell membrane</keyword>
<comment type="similarity">
    <text evidence="10">Belongs to the insect chemoreceptor superfamily. Heteromeric odorant receptor channel (TC 1.A.69) family.</text>
</comment>
<keyword evidence="5 10" id="KW-0552">Olfaction</keyword>
<keyword evidence="4 10" id="KW-0812">Transmembrane</keyword>
<evidence type="ECO:0000256" key="7">
    <source>
        <dbReference type="ARBA" id="ARBA00023136"/>
    </source>
</evidence>
<feature type="transmembrane region" description="Helical" evidence="10">
    <location>
        <begin position="189"/>
        <end position="216"/>
    </location>
</feature>
<evidence type="ECO:0000256" key="10">
    <source>
        <dbReference type="RuleBase" id="RU351113"/>
    </source>
</evidence>
<keyword evidence="9 10" id="KW-0807">Transducer</keyword>
<keyword evidence="3 10" id="KW-0716">Sensory transduction</keyword>